<name>A0ACB1AFN1_MELEN</name>
<sequence>MIGSSQSIKSYKLVSAENRDFRPLFTHNFVQHPSISAIYVSIESSGSTDYFSQRD</sequence>
<proteinExistence type="predicted"/>
<evidence type="ECO:0000313" key="1">
    <source>
        <dbReference type="EMBL" id="CAK5089968.1"/>
    </source>
</evidence>
<evidence type="ECO:0000313" key="2">
    <source>
        <dbReference type="Proteomes" id="UP001497535"/>
    </source>
</evidence>
<dbReference type="EMBL" id="CAVMJV010000080">
    <property type="protein sequence ID" value="CAK5089968.1"/>
    <property type="molecule type" value="Genomic_DNA"/>
</dbReference>
<reference evidence="1" key="1">
    <citation type="submission" date="2023-11" db="EMBL/GenBank/DDBJ databases">
        <authorList>
            <person name="Poullet M."/>
        </authorList>
    </citation>
    <scope>NUCLEOTIDE SEQUENCE</scope>
    <source>
        <strain evidence="1">E1834</strain>
    </source>
</reference>
<comment type="caution">
    <text evidence="1">The sequence shown here is derived from an EMBL/GenBank/DDBJ whole genome shotgun (WGS) entry which is preliminary data.</text>
</comment>
<keyword evidence="2" id="KW-1185">Reference proteome</keyword>
<protein>
    <submittedName>
        <fullName evidence="1">Uncharacterized protein</fullName>
    </submittedName>
</protein>
<organism evidence="1 2">
    <name type="scientific">Meloidogyne enterolobii</name>
    <name type="common">Root-knot nematode worm</name>
    <name type="synonym">Meloidogyne mayaguensis</name>
    <dbReference type="NCBI Taxonomy" id="390850"/>
    <lineage>
        <taxon>Eukaryota</taxon>
        <taxon>Metazoa</taxon>
        <taxon>Ecdysozoa</taxon>
        <taxon>Nematoda</taxon>
        <taxon>Chromadorea</taxon>
        <taxon>Rhabditida</taxon>
        <taxon>Tylenchina</taxon>
        <taxon>Tylenchomorpha</taxon>
        <taxon>Tylenchoidea</taxon>
        <taxon>Meloidogynidae</taxon>
        <taxon>Meloidogyninae</taxon>
        <taxon>Meloidogyne</taxon>
    </lineage>
</organism>
<dbReference type="Proteomes" id="UP001497535">
    <property type="component" value="Unassembled WGS sequence"/>
</dbReference>
<gene>
    <name evidence="1" type="ORF">MENTE1834_LOCUS37729</name>
</gene>
<accession>A0ACB1AFN1</accession>